<accession>A0A1M6GRB4</accession>
<evidence type="ECO:0000256" key="1">
    <source>
        <dbReference type="SAM" id="SignalP"/>
    </source>
</evidence>
<evidence type="ECO:0000313" key="3">
    <source>
        <dbReference type="Proteomes" id="UP000184418"/>
    </source>
</evidence>
<dbReference type="AlphaFoldDB" id="A0A1M6GRB4"/>
<feature type="chain" id="PRO_5012522625" description="Outer membrane protein beta-barrel domain-containing protein" evidence="1">
    <location>
        <begin position="20"/>
        <end position="179"/>
    </location>
</feature>
<dbReference type="STRING" id="1121955.SAMN02745146_2359"/>
<name>A0A1M6GRB4_9BACT</name>
<feature type="signal peptide" evidence="1">
    <location>
        <begin position="1"/>
        <end position="19"/>
    </location>
</feature>
<evidence type="ECO:0000313" key="2">
    <source>
        <dbReference type="EMBL" id="SHJ12507.1"/>
    </source>
</evidence>
<organism evidence="2 3">
    <name type="scientific">Hymenobacter daecheongensis DSM 21074</name>
    <dbReference type="NCBI Taxonomy" id="1121955"/>
    <lineage>
        <taxon>Bacteria</taxon>
        <taxon>Pseudomonadati</taxon>
        <taxon>Bacteroidota</taxon>
        <taxon>Cytophagia</taxon>
        <taxon>Cytophagales</taxon>
        <taxon>Hymenobacteraceae</taxon>
        <taxon>Hymenobacter</taxon>
    </lineage>
</organism>
<reference evidence="2" key="1">
    <citation type="submission" date="2016-11" db="EMBL/GenBank/DDBJ databases">
        <authorList>
            <person name="Jaros S."/>
            <person name="Januszkiewicz K."/>
            <person name="Wedrychowicz H."/>
        </authorList>
    </citation>
    <scope>NUCLEOTIDE SEQUENCE [LARGE SCALE GENOMIC DNA]</scope>
    <source>
        <strain evidence="2">DSM 21074</strain>
    </source>
</reference>
<dbReference type="Proteomes" id="UP000184418">
    <property type="component" value="Unassembled WGS sequence"/>
</dbReference>
<keyword evidence="1" id="KW-0732">Signal</keyword>
<proteinExistence type="predicted"/>
<evidence type="ECO:0008006" key="4">
    <source>
        <dbReference type="Google" id="ProtNLM"/>
    </source>
</evidence>
<protein>
    <recommendedName>
        <fullName evidence="4">Outer membrane protein beta-barrel domain-containing protein</fullName>
    </recommendedName>
</protein>
<dbReference type="EMBL" id="FQYN01000004">
    <property type="protein sequence ID" value="SHJ12507.1"/>
    <property type="molecule type" value="Genomic_DNA"/>
</dbReference>
<sequence>MAMSKLLLLALILAAPGLAAQQIPAETSAYRPYKASLGILANPRVIGLQVEARLLRHFGVRAAGLQVFDANQRQNEFSAGGLGLLTFYIPLKNQRLEPVLGLGGVYSLYHWDVGHHRGNLHDVNLGGGAGLNLRFSNNFRAGFNVLAANGFRADYVEGAMRVVGRRLLIMPALSLDVLL</sequence>
<keyword evidence="3" id="KW-1185">Reference proteome</keyword>
<gene>
    <name evidence="2" type="ORF">SAMN02745146_2359</name>
</gene>